<evidence type="ECO:0000313" key="1">
    <source>
        <dbReference type="EMBL" id="AGF93468.1"/>
    </source>
</evidence>
<reference evidence="1" key="1">
    <citation type="journal article" date="2013" name="Syst. Appl. Microbiol.">
        <title>New insights into the archaeal diversity of a hypersaline microbial mat obtained by a metagenomic approach.</title>
        <authorList>
            <person name="Lopez-Lopez A."/>
            <person name="Richter M."/>
            <person name="Pena A."/>
            <person name="Tamames J."/>
            <person name="Rossello-Mora R."/>
        </authorList>
    </citation>
    <scope>NUCLEOTIDE SEQUENCE</scope>
</reference>
<gene>
    <name evidence="1" type="ORF">FLSS-27_0017</name>
</gene>
<dbReference type="EMBL" id="JX684093">
    <property type="protein sequence ID" value="AGF93468.1"/>
    <property type="molecule type" value="Genomic_DNA"/>
</dbReference>
<sequence>MSPEENDGFDPREMERSEEVDIKFQTSDEHRTIYANGVYGGMTSRGDLHMDFVTDHSERPETQSFKINQDGSLGRQVGEKGGDDVIRERQVSVYLKPENAYSIATWMLAKILPPNVEEKHIRKLLEDNFDIG</sequence>
<dbReference type="AlphaFoldDB" id="M1QBX4"/>
<organism evidence="1">
    <name type="scientific">uncultured organism</name>
    <dbReference type="NCBI Taxonomy" id="155900"/>
    <lineage>
        <taxon>unclassified sequences</taxon>
        <taxon>environmental samples</taxon>
    </lineage>
</organism>
<name>M1QBX4_9ZZZZ</name>
<proteinExistence type="predicted"/>
<accession>M1QBX4</accession>
<protein>
    <submittedName>
        <fullName evidence="1">Uncharacterized protein</fullName>
    </submittedName>
</protein>